<dbReference type="KEGG" id="hprf:HLPR_26800"/>
<dbReference type="PANTHER" id="PTHR43300:SF7">
    <property type="entry name" value="UDP-N-ACETYLBACILLOSAMINE N-ACETYLTRANSFERASE"/>
    <property type="match status" value="1"/>
</dbReference>
<dbReference type="NCBIfam" id="TIGR03570">
    <property type="entry name" value="NeuD_NnaD"/>
    <property type="match status" value="1"/>
</dbReference>
<feature type="domain" description="PglD N-terminal" evidence="5">
    <location>
        <begin position="4"/>
        <end position="84"/>
    </location>
</feature>
<evidence type="ECO:0000256" key="2">
    <source>
        <dbReference type="ARBA" id="ARBA00022737"/>
    </source>
</evidence>
<proteinExistence type="predicted"/>
<protein>
    <submittedName>
        <fullName evidence="6">Acetyltransferase</fullName>
    </submittedName>
</protein>
<evidence type="ECO:0000256" key="3">
    <source>
        <dbReference type="PIRSR" id="PIRSR620019-1"/>
    </source>
</evidence>
<dbReference type="PROSITE" id="PS00101">
    <property type="entry name" value="HEXAPEP_TRANSFERASES"/>
    <property type="match status" value="1"/>
</dbReference>
<feature type="binding site" evidence="4">
    <location>
        <position position="150"/>
    </location>
    <ligand>
        <name>acetyl-CoA</name>
        <dbReference type="ChEBI" id="CHEBI:57288"/>
    </ligand>
</feature>
<evidence type="ECO:0000313" key="7">
    <source>
        <dbReference type="Proteomes" id="UP001321786"/>
    </source>
</evidence>
<dbReference type="Gene3D" id="2.160.10.10">
    <property type="entry name" value="Hexapeptide repeat proteins"/>
    <property type="match status" value="1"/>
</dbReference>
<evidence type="ECO:0000256" key="4">
    <source>
        <dbReference type="PIRSR" id="PIRSR620019-2"/>
    </source>
</evidence>
<dbReference type="Pfam" id="PF14602">
    <property type="entry name" value="Hexapep_2"/>
    <property type="match status" value="2"/>
</dbReference>
<dbReference type="InterPro" id="IPR001451">
    <property type="entry name" value="Hexapep"/>
</dbReference>
<feature type="binding site" evidence="4">
    <location>
        <position position="74"/>
    </location>
    <ligand>
        <name>substrate</name>
    </ligand>
</feature>
<dbReference type="InterPro" id="IPR020019">
    <property type="entry name" value="AcTrfase_PglD-like"/>
</dbReference>
<keyword evidence="2" id="KW-0677">Repeat</keyword>
<keyword evidence="1" id="KW-0808">Transferase</keyword>
<feature type="active site" description="Proton acceptor" evidence="3">
    <location>
        <position position="141"/>
    </location>
</feature>
<dbReference type="InterPro" id="IPR050179">
    <property type="entry name" value="Trans_hexapeptide_repeat"/>
</dbReference>
<dbReference type="EMBL" id="AP028654">
    <property type="protein sequence ID" value="BEP30349.1"/>
    <property type="molecule type" value="Genomic_DNA"/>
</dbReference>
<evidence type="ECO:0000259" key="5">
    <source>
        <dbReference type="Pfam" id="PF17836"/>
    </source>
</evidence>
<dbReference type="SUPFAM" id="SSF51161">
    <property type="entry name" value="Trimeric LpxA-like enzymes"/>
    <property type="match status" value="1"/>
</dbReference>
<dbReference type="InterPro" id="IPR018357">
    <property type="entry name" value="Hexapep_transf_CS"/>
</dbReference>
<keyword evidence="7" id="KW-1185">Reference proteome</keyword>
<evidence type="ECO:0000256" key="1">
    <source>
        <dbReference type="ARBA" id="ARBA00022679"/>
    </source>
</evidence>
<dbReference type="Gene3D" id="3.40.50.20">
    <property type="match status" value="1"/>
</dbReference>
<dbReference type="RefSeq" id="WP_338535940.1">
    <property type="nucleotide sequence ID" value="NZ_AP028654.1"/>
</dbReference>
<dbReference type="PANTHER" id="PTHR43300">
    <property type="entry name" value="ACETYLTRANSFERASE"/>
    <property type="match status" value="1"/>
</dbReference>
<name>A0AAU9EFQ7_9FIRM</name>
<dbReference type="InterPro" id="IPR041561">
    <property type="entry name" value="PglD_N"/>
</dbReference>
<reference evidence="6 7" key="1">
    <citation type="submission" date="2023-08" db="EMBL/GenBank/DDBJ databases">
        <title>Helicovermis profunda gen. nov., sp. nov., a novel mesophilic, fermentative bacterium within the Bacillota from a deep-sea hydrothermal vent chimney.</title>
        <authorList>
            <person name="Miyazaki U."/>
            <person name="Mizutani D."/>
            <person name="Hashimoto Y."/>
            <person name="Tame A."/>
            <person name="Sawayama S."/>
            <person name="Miyazaki J."/>
            <person name="Takai K."/>
            <person name="Nakagawa S."/>
        </authorList>
    </citation>
    <scope>NUCLEOTIDE SEQUENCE [LARGE SCALE GENOMIC DNA]</scope>
    <source>
        <strain evidence="6 7">S502</strain>
    </source>
</reference>
<dbReference type="InterPro" id="IPR011004">
    <property type="entry name" value="Trimer_LpxA-like_sf"/>
</dbReference>
<evidence type="ECO:0000313" key="6">
    <source>
        <dbReference type="EMBL" id="BEP30349.1"/>
    </source>
</evidence>
<dbReference type="GO" id="GO:0016740">
    <property type="term" value="F:transferase activity"/>
    <property type="evidence" value="ECO:0007669"/>
    <property type="project" value="UniProtKB-KW"/>
</dbReference>
<feature type="site" description="Increases basicity of active site His" evidence="3">
    <location>
        <position position="142"/>
    </location>
</feature>
<dbReference type="AlphaFoldDB" id="A0AAU9EFQ7"/>
<accession>A0AAU9EFQ7</accession>
<dbReference type="Proteomes" id="UP001321786">
    <property type="component" value="Chromosome"/>
</dbReference>
<organism evidence="6 7">
    <name type="scientific">Helicovermis profundi</name>
    <dbReference type="NCBI Taxonomy" id="3065157"/>
    <lineage>
        <taxon>Bacteria</taxon>
        <taxon>Bacillati</taxon>
        <taxon>Bacillota</taxon>
        <taxon>Clostridia</taxon>
        <taxon>Helicovermis</taxon>
    </lineage>
</organism>
<dbReference type="Pfam" id="PF17836">
    <property type="entry name" value="PglD_N"/>
    <property type="match status" value="1"/>
</dbReference>
<gene>
    <name evidence="6" type="ORF">HLPR_26800</name>
</gene>
<dbReference type="CDD" id="cd03360">
    <property type="entry name" value="LbH_AT_putative"/>
    <property type="match status" value="1"/>
</dbReference>
<sequence>MSKKILLIGGGGHCKSVLDSLLELKEYSEIGVVDKIENVGKSVMGVPVVGCDDDLTNLYRAGFRYAFVTVGSIGDPILRIKLYNLLCEIGYDIPIIIDKSAKVSVHTVIEQGVFIGKQTVINTGALIKKGAIINSGAIVEHDCQIGIFSHIAPGVVLGGEVFVGENSHVGLNSTVKQGIHIGTHSIIGMGSVVLKNIDNYMMAYGNPCREVKKI</sequence>